<organism evidence="1 2">
    <name type="scientific">Pelobates cultripes</name>
    <name type="common">Western spadefoot toad</name>
    <dbReference type="NCBI Taxonomy" id="61616"/>
    <lineage>
        <taxon>Eukaryota</taxon>
        <taxon>Metazoa</taxon>
        <taxon>Chordata</taxon>
        <taxon>Craniata</taxon>
        <taxon>Vertebrata</taxon>
        <taxon>Euteleostomi</taxon>
        <taxon>Amphibia</taxon>
        <taxon>Batrachia</taxon>
        <taxon>Anura</taxon>
        <taxon>Pelobatoidea</taxon>
        <taxon>Pelobatidae</taxon>
        <taxon>Pelobates</taxon>
    </lineage>
</organism>
<dbReference type="AlphaFoldDB" id="A0AAD1VMG8"/>
<name>A0AAD1VMG8_PELCU</name>
<gene>
    <name evidence="1" type="ORF">PECUL_23A029758</name>
</gene>
<evidence type="ECO:0000313" key="2">
    <source>
        <dbReference type="Proteomes" id="UP001295444"/>
    </source>
</evidence>
<proteinExistence type="predicted"/>
<accession>A0AAD1VMG8</accession>
<keyword evidence="2" id="KW-1185">Reference proteome</keyword>
<dbReference type="EMBL" id="OW240912">
    <property type="protein sequence ID" value="CAH2223253.1"/>
    <property type="molecule type" value="Genomic_DNA"/>
</dbReference>
<protein>
    <submittedName>
        <fullName evidence="1">Uncharacterized protein</fullName>
    </submittedName>
</protein>
<evidence type="ECO:0000313" key="1">
    <source>
        <dbReference type="EMBL" id="CAH2223253.1"/>
    </source>
</evidence>
<sequence>MAVKQPLTLAPTNPDTFLVTTTVLKALLVDLQTHILSDIVTIYRDIRGLSGRMGVLENTTSDHTQQLATLQQTIIDLQQQAKRLDCHFAALEDMKVRGIKEDTSEAELPHLLKLLFQALLSQRQRKTLGLDGIFCVPKSSRALAAAPRDLVLQRQSGRDTFAILAMVSSLDSSFPLFLSDLQILNLWLVS</sequence>
<reference evidence="1" key="1">
    <citation type="submission" date="2022-03" db="EMBL/GenBank/DDBJ databases">
        <authorList>
            <person name="Alioto T."/>
            <person name="Alioto T."/>
            <person name="Gomez Garrido J."/>
        </authorList>
    </citation>
    <scope>NUCLEOTIDE SEQUENCE</scope>
</reference>
<dbReference type="Proteomes" id="UP001295444">
    <property type="component" value="Chromosome 01"/>
</dbReference>